<evidence type="ECO:0000256" key="1">
    <source>
        <dbReference type="ARBA" id="ARBA00013260"/>
    </source>
</evidence>
<gene>
    <name evidence="4" type="ORF">Gasu_19760</name>
</gene>
<dbReference type="RefSeq" id="XP_005707257.1">
    <property type="nucleotide sequence ID" value="XM_005707200.1"/>
</dbReference>
<dbReference type="SUPFAM" id="SSF102462">
    <property type="entry name" value="Peptidyl-tRNA hydrolase II"/>
    <property type="match status" value="1"/>
</dbReference>
<dbReference type="CDD" id="cd02429">
    <property type="entry name" value="PTH2_like"/>
    <property type="match status" value="1"/>
</dbReference>
<dbReference type="PANTHER" id="PTHR46194">
    <property type="entry name" value="PEPTIDYL-TRNA HYDROLASE PTRHD1-RELATED"/>
    <property type="match status" value="1"/>
</dbReference>
<dbReference type="Gramene" id="EME30737">
    <property type="protein sequence ID" value="EME30737"/>
    <property type="gene ID" value="Gasu_19760"/>
</dbReference>
<evidence type="ECO:0000313" key="4">
    <source>
        <dbReference type="EMBL" id="EME30737.1"/>
    </source>
</evidence>
<dbReference type="InterPro" id="IPR023476">
    <property type="entry name" value="Pep_tRNA_hydro_II_dom_sf"/>
</dbReference>
<evidence type="ECO:0000256" key="3">
    <source>
        <dbReference type="ARBA" id="ARBA00048707"/>
    </source>
</evidence>
<dbReference type="OMA" id="AIIAQCC"/>
<protein>
    <recommendedName>
        <fullName evidence="1">peptidyl-tRNA hydrolase</fullName>
        <ecNumber evidence="1">3.1.1.29</ecNumber>
    </recommendedName>
</protein>
<name>M2XKS2_GALSU</name>
<evidence type="ECO:0000313" key="5">
    <source>
        <dbReference type="Proteomes" id="UP000030680"/>
    </source>
</evidence>
<keyword evidence="5" id="KW-1185">Reference proteome</keyword>
<dbReference type="Pfam" id="PF01981">
    <property type="entry name" value="PTH2"/>
    <property type="match status" value="1"/>
</dbReference>
<dbReference type="eggNOG" id="KOG3305">
    <property type="taxonomic scope" value="Eukaryota"/>
</dbReference>
<dbReference type="Proteomes" id="UP000030680">
    <property type="component" value="Unassembled WGS sequence"/>
</dbReference>
<dbReference type="InterPro" id="IPR002833">
    <property type="entry name" value="PTH2"/>
</dbReference>
<sequence>MSSKIAFTPFSSCYRVYKGWPPLFPKVISTPRKCCLQAIKQSRFHIMMSMEHLVQYIIVRKDLIADFGWPLGSVIAQGVHAAIAVNWEYRDDPFVQAYCTQESQQMHTVVLETSNEAKLLALAEQLEGAHIKCVVWKEQPENVSTAVAIKPYPKEQVASYLKHLRLCR</sequence>
<dbReference type="KEGG" id="gsl:Gasu_19760"/>
<dbReference type="GeneID" id="17089444"/>
<dbReference type="AlphaFoldDB" id="M2XKS2"/>
<dbReference type="GO" id="GO:0004045">
    <property type="term" value="F:peptidyl-tRNA hydrolase activity"/>
    <property type="evidence" value="ECO:0007669"/>
    <property type="project" value="UniProtKB-EC"/>
</dbReference>
<dbReference type="PANTHER" id="PTHR46194:SF1">
    <property type="entry name" value="PEPTIDYL-TRNA HYDROLASE PTRHD1-RELATED"/>
    <property type="match status" value="1"/>
</dbReference>
<organism evidence="4 5">
    <name type="scientific">Galdieria sulphuraria</name>
    <name type="common">Red alga</name>
    <dbReference type="NCBI Taxonomy" id="130081"/>
    <lineage>
        <taxon>Eukaryota</taxon>
        <taxon>Rhodophyta</taxon>
        <taxon>Bangiophyceae</taxon>
        <taxon>Galdieriales</taxon>
        <taxon>Galdieriaceae</taxon>
        <taxon>Galdieria</taxon>
    </lineage>
</organism>
<dbReference type="Gene3D" id="3.40.1490.10">
    <property type="entry name" value="Bit1"/>
    <property type="match status" value="1"/>
</dbReference>
<dbReference type="InterPro" id="IPR042237">
    <property type="entry name" value="PTRHD1"/>
</dbReference>
<keyword evidence="2 4" id="KW-0378">Hydrolase</keyword>
<evidence type="ECO:0000256" key="2">
    <source>
        <dbReference type="ARBA" id="ARBA00022801"/>
    </source>
</evidence>
<dbReference type="EC" id="3.1.1.29" evidence="1"/>
<accession>M2XKS2</accession>
<dbReference type="OrthoDB" id="201213at2759"/>
<dbReference type="EMBL" id="KB454497">
    <property type="protein sequence ID" value="EME30737.1"/>
    <property type="molecule type" value="Genomic_DNA"/>
</dbReference>
<proteinExistence type="predicted"/>
<reference evidence="5" key="1">
    <citation type="journal article" date="2013" name="Science">
        <title>Gene transfer from bacteria and archaea facilitated evolution of an extremophilic eukaryote.</title>
        <authorList>
            <person name="Schonknecht G."/>
            <person name="Chen W.H."/>
            <person name="Ternes C.M."/>
            <person name="Barbier G.G."/>
            <person name="Shrestha R.P."/>
            <person name="Stanke M."/>
            <person name="Brautigam A."/>
            <person name="Baker B.J."/>
            <person name="Banfield J.F."/>
            <person name="Garavito R.M."/>
            <person name="Carr K."/>
            <person name="Wilkerson C."/>
            <person name="Rensing S.A."/>
            <person name="Gagneul D."/>
            <person name="Dickenson N.E."/>
            <person name="Oesterhelt C."/>
            <person name="Lercher M.J."/>
            <person name="Weber A.P."/>
        </authorList>
    </citation>
    <scope>NUCLEOTIDE SEQUENCE [LARGE SCALE GENOMIC DNA]</scope>
    <source>
        <strain evidence="5">074W</strain>
    </source>
</reference>
<comment type="catalytic activity">
    <reaction evidence="3">
        <text>an N-acyl-L-alpha-aminoacyl-tRNA + H2O = an N-acyl-L-amino acid + a tRNA + H(+)</text>
        <dbReference type="Rhea" id="RHEA:54448"/>
        <dbReference type="Rhea" id="RHEA-COMP:10123"/>
        <dbReference type="Rhea" id="RHEA-COMP:13883"/>
        <dbReference type="ChEBI" id="CHEBI:15377"/>
        <dbReference type="ChEBI" id="CHEBI:15378"/>
        <dbReference type="ChEBI" id="CHEBI:59874"/>
        <dbReference type="ChEBI" id="CHEBI:78442"/>
        <dbReference type="ChEBI" id="CHEBI:138191"/>
        <dbReference type="EC" id="3.1.1.29"/>
    </reaction>
</comment>